<protein>
    <recommendedName>
        <fullName evidence="1">ART-PolyVal-like domain-containing protein</fullName>
    </recommendedName>
</protein>
<evidence type="ECO:0000313" key="2">
    <source>
        <dbReference type="EMBL" id="SEL25687.1"/>
    </source>
</evidence>
<reference evidence="2 3" key="1">
    <citation type="submission" date="2016-10" db="EMBL/GenBank/DDBJ databases">
        <authorList>
            <person name="de Groot N.N."/>
        </authorList>
    </citation>
    <scope>NUCLEOTIDE SEQUENCE [LARGE SCALE GENOMIC DNA]</scope>
    <source>
        <strain evidence="2 3">Nv1</strain>
    </source>
</reference>
<organism evidence="2 3">
    <name type="scientific">Nitrosovibrio tenuis</name>
    <dbReference type="NCBI Taxonomy" id="1233"/>
    <lineage>
        <taxon>Bacteria</taxon>
        <taxon>Pseudomonadati</taxon>
        <taxon>Pseudomonadota</taxon>
        <taxon>Betaproteobacteria</taxon>
        <taxon>Nitrosomonadales</taxon>
        <taxon>Nitrosomonadaceae</taxon>
        <taxon>Nitrosovibrio</taxon>
    </lineage>
</organism>
<feature type="domain" description="ART-PolyVal-like" evidence="1">
    <location>
        <begin position="181"/>
        <end position="232"/>
    </location>
</feature>
<name>A0A1H7NRN3_9PROT</name>
<evidence type="ECO:0000259" key="1">
    <source>
        <dbReference type="Pfam" id="PF18760"/>
    </source>
</evidence>
<dbReference type="RefSeq" id="WP_143053083.1">
    <property type="nucleotide sequence ID" value="NZ_FOBH01000007.1"/>
</dbReference>
<dbReference type="InterPro" id="IPR049522">
    <property type="entry name" value="ART-PolyVal_dom"/>
</dbReference>
<evidence type="ECO:0000313" key="3">
    <source>
        <dbReference type="Proteomes" id="UP000198620"/>
    </source>
</evidence>
<dbReference type="OrthoDB" id="9151960at2"/>
<dbReference type="Pfam" id="PF18760">
    <property type="entry name" value="ART-PolyVal"/>
    <property type="match status" value="1"/>
</dbReference>
<keyword evidence="3" id="KW-1185">Reference proteome</keyword>
<accession>A0A1H7NRN3</accession>
<dbReference type="STRING" id="1233.SAMN05216387_107100"/>
<gene>
    <name evidence="2" type="ORF">SAMN05216387_107100</name>
</gene>
<proteinExistence type="predicted"/>
<dbReference type="AlphaFoldDB" id="A0A1H7NRN3"/>
<dbReference type="EMBL" id="FOBH01000007">
    <property type="protein sequence ID" value="SEL25687.1"/>
    <property type="molecule type" value="Genomic_DNA"/>
</dbReference>
<sequence>MVFHETLGHFGLRGAFGEELKPILKQVVVGWRSKVEDKAVQYGLDMAVEKDRLIAAEEVLAELAQTNPQIGMVQRAIAIVRAWLRKNVPALASMKMTDAEIIHRFLIPARRFVKSGKGPKKSPAVLARSGLQLPGLAQARSFEGRISGETDLVKDDPHFSRDSQTDTPAFRKWFKDSKVVDENGEPLVVYHGTPGGGFFVFDPSRSGTRGTYESASLGVYFSEDRQYANTMARST</sequence>
<dbReference type="Proteomes" id="UP000198620">
    <property type="component" value="Unassembled WGS sequence"/>
</dbReference>